<feature type="signal peptide" evidence="3">
    <location>
        <begin position="1"/>
        <end position="19"/>
    </location>
</feature>
<evidence type="ECO:0000256" key="3">
    <source>
        <dbReference type="SAM" id="SignalP"/>
    </source>
</evidence>
<dbReference type="Proteomes" id="UP001642540">
    <property type="component" value="Unassembled WGS sequence"/>
</dbReference>
<keyword evidence="2" id="KW-0812">Transmembrane</keyword>
<evidence type="ECO:0000313" key="4">
    <source>
        <dbReference type="EMBL" id="CAL8088363.1"/>
    </source>
</evidence>
<keyword evidence="5" id="KW-1185">Reference proteome</keyword>
<evidence type="ECO:0000256" key="1">
    <source>
        <dbReference type="SAM" id="MobiDB-lite"/>
    </source>
</evidence>
<proteinExistence type="predicted"/>
<keyword evidence="2" id="KW-0472">Membrane</keyword>
<keyword evidence="3" id="KW-0732">Signal</keyword>
<reference evidence="4 5" key="1">
    <citation type="submission" date="2024-08" db="EMBL/GenBank/DDBJ databases">
        <authorList>
            <person name="Cucini C."/>
            <person name="Frati F."/>
        </authorList>
    </citation>
    <scope>NUCLEOTIDE SEQUENCE [LARGE SCALE GENOMIC DNA]</scope>
</reference>
<name>A0ABP1Q4B2_9HEXA</name>
<evidence type="ECO:0000313" key="5">
    <source>
        <dbReference type="Proteomes" id="UP001642540"/>
    </source>
</evidence>
<feature type="region of interest" description="Disordered" evidence="1">
    <location>
        <begin position="48"/>
        <end position="78"/>
    </location>
</feature>
<gene>
    <name evidence="4" type="ORF">ODALV1_LOCUS7031</name>
</gene>
<evidence type="ECO:0000256" key="2">
    <source>
        <dbReference type="SAM" id="Phobius"/>
    </source>
</evidence>
<accession>A0ABP1Q4B2</accession>
<comment type="caution">
    <text evidence="4">The sequence shown here is derived from an EMBL/GenBank/DDBJ whole genome shotgun (WGS) entry which is preliminary data.</text>
</comment>
<feature type="transmembrane region" description="Helical" evidence="2">
    <location>
        <begin position="117"/>
        <end position="136"/>
    </location>
</feature>
<feature type="chain" id="PRO_5046729180" evidence="3">
    <location>
        <begin position="20"/>
        <end position="189"/>
    </location>
</feature>
<protein>
    <submittedName>
        <fullName evidence="4">Uncharacterized protein</fullName>
    </submittedName>
</protein>
<organism evidence="4 5">
    <name type="scientific">Orchesella dallaii</name>
    <dbReference type="NCBI Taxonomy" id="48710"/>
    <lineage>
        <taxon>Eukaryota</taxon>
        <taxon>Metazoa</taxon>
        <taxon>Ecdysozoa</taxon>
        <taxon>Arthropoda</taxon>
        <taxon>Hexapoda</taxon>
        <taxon>Collembola</taxon>
        <taxon>Entomobryomorpha</taxon>
        <taxon>Entomobryoidea</taxon>
        <taxon>Orchesellidae</taxon>
        <taxon>Orchesellinae</taxon>
        <taxon>Orchesella</taxon>
    </lineage>
</organism>
<feature type="compositionally biased region" description="Low complexity" evidence="1">
    <location>
        <begin position="60"/>
        <end position="73"/>
    </location>
</feature>
<sequence length="189" mass="20386">MKLFGILLLILALLEFCLAVTVSNSGKRIDPYKKYSYNGVSAKRTFPFRRQDDDNDADDGSSSSSSDDSSSTDGDSKSKNLRIPQINFYSSIPNALGTVGQGFLWIREFSAAIGSPLPIFILTIPMLLLGIGLIFIPDLTQLGLPFPLVYPGGDSDSLPTLSDLADLANLDFLKQAGQLLPPGILTKRG</sequence>
<keyword evidence="2" id="KW-1133">Transmembrane helix</keyword>
<dbReference type="EMBL" id="CAXLJM020000022">
    <property type="protein sequence ID" value="CAL8088363.1"/>
    <property type="molecule type" value="Genomic_DNA"/>
</dbReference>